<evidence type="ECO:0000313" key="6">
    <source>
        <dbReference type="EMBL" id="RKE56846.1"/>
    </source>
</evidence>
<dbReference type="EMBL" id="RAPY01000001">
    <property type="protein sequence ID" value="RKE56846.1"/>
    <property type="molecule type" value="Genomic_DNA"/>
</dbReference>
<dbReference type="InterPro" id="IPR015421">
    <property type="entry name" value="PyrdxlP-dep_Trfase_major"/>
</dbReference>
<gene>
    <name evidence="6" type="ORF">DFQ12_1718</name>
</gene>
<evidence type="ECO:0000256" key="4">
    <source>
        <dbReference type="RuleBase" id="RU000481"/>
    </source>
</evidence>
<keyword evidence="3 4" id="KW-0808">Transferase</keyword>
<dbReference type="GO" id="GO:0008483">
    <property type="term" value="F:transaminase activity"/>
    <property type="evidence" value="ECO:0007669"/>
    <property type="project" value="UniProtKB-KW"/>
</dbReference>
<accession>A0A420BJT9</accession>
<dbReference type="GO" id="GO:0030170">
    <property type="term" value="F:pyridoxal phosphate binding"/>
    <property type="evidence" value="ECO:0007669"/>
    <property type="project" value="InterPro"/>
</dbReference>
<reference evidence="6 7" key="1">
    <citation type="submission" date="2018-09" db="EMBL/GenBank/DDBJ databases">
        <title>Genomic Encyclopedia of Type Strains, Phase III (KMG-III): the genomes of soil and plant-associated and newly described type strains.</title>
        <authorList>
            <person name="Whitman W."/>
        </authorList>
    </citation>
    <scope>NUCLEOTIDE SEQUENCE [LARGE SCALE GENOMIC DNA]</scope>
    <source>
        <strain evidence="6 7">CECT 7938</strain>
    </source>
</reference>
<dbReference type="Pfam" id="PF00155">
    <property type="entry name" value="Aminotran_1_2"/>
    <property type="match status" value="1"/>
</dbReference>
<comment type="cofactor">
    <cofactor evidence="1 4">
        <name>pyridoxal 5'-phosphate</name>
        <dbReference type="ChEBI" id="CHEBI:597326"/>
    </cofactor>
</comment>
<dbReference type="AlphaFoldDB" id="A0A420BJT9"/>
<dbReference type="InterPro" id="IPR015422">
    <property type="entry name" value="PyrdxlP-dep_Trfase_small"/>
</dbReference>
<evidence type="ECO:0000256" key="1">
    <source>
        <dbReference type="ARBA" id="ARBA00001933"/>
    </source>
</evidence>
<dbReference type="EC" id="2.6.1.-" evidence="4"/>
<dbReference type="InterPro" id="IPR050881">
    <property type="entry name" value="LL-DAP_aminotransferase"/>
</dbReference>
<dbReference type="RefSeq" id="WP_120258471.1">
    <property type="nucleotide sequence ID" value="NZ_RAPY01000001.1"/>
</dbReference>
<dbReference type="Gene3D" id="3.90.1150.10">
    <property type="entry name" value="Aspartate Aminotransferase, domain 1"/>
    <property type="match status" value="1"/>
</dbReference>
<dbReference type="SUPFAM" id="SSF53383">
    <property type="entry name" value="PLP-dependent transferases"/>
    <property type="match status" value="1"/>
</dbReference>
<organism evidence="6 7">
    <name type="scientific">Sphingobacterium detergens</name>
    <dbReference type="NCBI Taxonomy" id="1145106"/>
    <lineage>
        <taxon>Bacteria</taxon>
        <taxon>Pseudomonadati</taxon>
        <taxon>Bacteroidota</taxon>
        <taxon>Sphingobacteriia</taxon>
        <taxon>Sphingobacteriales</taxon>
        <taxon>Sphingobacteriaceae</taxon>
        <taxon>Sphingobacterium</taxon>
    </lineage>
</organism>
<proteinExistence type="inferred from homology"/>
<feature type="domain" description="Aminotransferase class I/classII large" evidence="5">
    <location>
        <begin position="33"/>
        <end position="382"/>
    </location>
</feature>
<comment type="caution">
    <text evidence="6">The sequence shown here is derived from an EMBL/GenBank/DDBJ whole genome shotgun (WGS) entry which is preliminary data.</text>
</comment>
<dbReference type="PANTHER" id="PTHR42832">
    <property type="entry name" value="AMINO ACID AMINOTRANSFERASE"/>
    <property type="match status" value="1"/>
</dbReference>
<evidence type="ECO:0000313" key="7">
    <source>
        <dbReference type="Proteomes" id="UP000286246"/>
    </source>
</evidence>
<keyword evidence="2 4" id="KW-0032">Aminotransferase</keyword>
<evidence type="ECO:0000256" key="2">
    <source>
        <dbReference type="ARBA" id="ARBA00022576"/>
    </source>
</evidence>
<sequence>MQIDVAKRLQQTEEYYFSKKLREIDELNKQGARVINLGIGSPDLPPHPEVIATLNTNAQLPNVHGYQNYKGAPALRQAVADWYQRYYQATFNPNTEILPLIGSKEGIVHICMTYLQEGDKALIPNPGYPAYAAAVRLSGAESITYKLTQEKNWLIDFDELRKQDLSNVKLMWINYPHMPTGASASDAFYKELIEFAKEFNILICHDNPYSFILTDKPRSIMSVEGAKEVAIELNSLSKSSNMAGWRVGALVGSEERINQVLRFKSNMDSGMFLPVQLAAAKALQLEASWYKDLNKIYADRRLKVYEIMNLLGCSYQKDQVGLFVWAQIPNSYKDGYALSDAVLDKARVFITPGGIFGDGGNQYIRISLCATVEVLEESIQRIKDNF</sequence>
<dbReference type="PROSITE" id="PS00105">
    <property type="entry name" value="AA_TRANSFER_CLASS_1"/>
    <property type="match status" value="1"/>
</dbReference>
<dbReference type="PANTHER" id="PTHR42832:SF3">
    <property type="entry name" value="L-GLUTAMINE--4-(METHYLSULFANYL)-2-OXOBUTANOATE AMINOTRANSFERASE"/>
    <property type="match status" value="1"/>
</dbReference>
<dbReference type="InterPro" id="IPR004838">
    <property type="entry name" value="NHTrfase_class1_PyrdxlP-BS"/>
</dbReference>
<comment type="similarity">
    <text evidence="4">Belongs to the class-I pyridoxal-phosphate-dependent aminotransferase family.</text>
</comment>
<dbReference type="InterPro" id="IPR015424">
    <property type="entry name" value="PyrdxlP-dep_Trfase"/>
</dbReference>
<dbReference type="InterPro" id="IPR004839">
    <property type="entry name" value="Aminotransferase_I/II_large"/>
</dbReference>
<dbReference type="OrthoDB" id="9802328at2"/>
<name>A0A420BJT9_SPHD1</name>
<dbReference type="CDD" id="cd00609">
    <property type="entry name" value="AAT_like"/>
    <property type="match status" value="1"/>
</dbReference>
<dbReference type="Proteomes" id="UP000286246">
    <property type="component" value="Unassembled WGS sequence"/>
</dbReference>
<evidence type="ECO:0000259" key="5">
    <source>
        <dbReference type="Pfam" id="PF00155"/>
    </source>
</evidence>
<dbReference type="Gene3D" id="3.40.640.10">
    <property type="entry name" value="Type I PLP-dependent aspartate aminotransferase-like (Major domain)"/>
    <property type="match status" value="1"/>
</dbReference>
<keyword evidence="7" id="KW-1185">Reference proteome</keyword>
<protein>
    <recommendedName>
        <fullName evidence="4">Aminotransferase</fullName>
        <ecNumber evidence="4">2.6.1.-</ecNumber>
    </recommendedName>
</protein>
<evidence type="ECO:0000256" key="3">
    <source>
        <dbReference type="ARBA" id="ARBA00022679"/>
    </source>
</evidence>